<evidence type="ECO:0000313" key="1">
    <source>
        <dbReference type="EMBL" id="ALE09025.1"/>
    </source>
</evidence>
<accession>A0A0M3T655</accession>
<organism evidence="1 2">
    <name type="scientific">Bifidobacterium longum subsp. infantis</name>
    <dbReference type="NCBI Taxonomy" id="1682"/>
    <lineage>
        <taxon>Bacteria</taxon>
        <taxon>Bacillati</taxon>
        <taxon>Actinomycetota</taxon>
        <taxon>Actinomycetes</taxon>
        <taxon>Bifidobacteriales</taxon>
        <taxon>Bifidobacteriaceae</taxon>
        <taxon>Bifidobacterium</taxon>
    </lineage>
</organism>
<dbReference type="EMBL" id="CP010411">
    <property type="protein sequence ID" value="ALE09025.1"/>
    <property type="molecule type" value="Genomic_DNA"/>
</dbReference>
<reference evidence="1 2" key="1">
    <citation type="submission" date="2014-12" db="EMBL/GenBank/DDBJ databases">
        <title>Complete genome sequence of Bifidobacterium longum subsp. infantis BT1.</title>
        <authorList>
            <person name="Kim J.F."/>
            <person name="Kwak M.-J."/>
        </authorList>
    </citation>
    <scope>NUCLEOTIDE SEQUENCE [LARGE SCALE GENOMIC DNA]</scope>
    <source>
        <strain evidence="1 2">BT1</strain>
    </source>
</reference>
<dbReference type="Proteomes" id="UP000067206">
    <property type="component" value="Chromosome"/>
</dbReference>
<sequence length="56" mass="6400">MRPVYLGSFFCCGFSLRQPRRSYLAAFIDFLINPSAIGLNMLPLTHFSINGNKFQQ</sequence>
<dbReference type="PATRIC" id="fig|1682.24.peg.949"/>
<protein>
    <submittedName>
        <fullName evidence="1">Uncharacterized protein</fullName>
    </submittedName>
</protein>
<gene>
    <name evidence="1" type="ORF">RY67_981</name>
</gene>
<name>A0A0M3T655_BIFLI</name>
<evidence type="ECO:0000313" key="2">
    <source>
        <dbReference type="Proteomes" id="UP000067206"/>
    </source>
</evidence>
<dbReference type="AlphaFoldDB" id="A0A0M3T655"/>
<proteinExistence type="predicted"/>